<dbReference type="PANTHER" id="PTHR47129">
    <property type="entry name" value="QUINONE OXIDOREDUCTASE 2"/>
    <property type="match status" value="1"/>
</dbReference>
<dbReference type="InterPro" id="IPR036291">
    <property type="entry name" value="NAD(P)-bd_dom_sf"/>
</dbReference>
<evidence type="ECO:0000313" key="3">
    <source>
        <dbReference type="Proteomes" id="UP000597444"/>
    </source>
</evidence>
<dbReference type="RefSeq" id="WP_220208813.1">
    <property type="nucleotide sequence ID" value="NZ_BNJK01000002.1"/>
</dbReference>
<dbReference type="Gene3D" id="3.40.50.720">
    <property type="entry name" value="NAD(P)-binding Rossmann-like Domain"/>
    <property type="match status" value="1"/>
</dbReference>
<name>A0A8J3IT37_9CHLR</name>
<evidence type="ECO:0000313" key="2">
    <source>
        <dbReference type="EMBL" id="GHO98045.1"/>
    </source>
</evidence>
<gene>
    <name evidence="2" type="ORF">KSF_080930</name>
</gene>
<proteinExistence type="predicted"/>
<dbReference type="InterPro" id="IPR016040">
    <property type="entry name" value="NAD(P)-bd_dom"/>
</dbReference>
<dbReference type="AlphaFoldDB" id="A0A8J3IT37"/>
<dbReference type="Pfam" id="PF13460">
    <property type="entry name" value="NAD_binding_10"/>
    <property type="match status" value="1"/>
</dbReference>
<evidence type="ECO:0000259" key="1">
    <source>
        <dbReference type="Pfam" id="PF13460"/>
    </source>
</evidence>
<protein>
    <submittedName>
        <fullName evidence="2">NAD(P)-dependent oxidoreductase</fullName>
    </submittedName>
</protein>
<sequence length="283" mass="30155">MYALTGANGNLGRLALQHLLTLVPAEQIIATTRNPQALEDFAAKGVVVRRADFSDPTTLRAAFAGATRLLIISTDAVGQRVEQHRAAVQAAVQAGVQHITYTSAPDASTDAPHPVQQEHAHTEIALAASGLAWTALRNNYYTELLPGILQTLQVGNELLVPEGHVKPAWITRDDCARSAAFVLAGKSDLTGPQDLTGPEALGFADLARRWSQLSGHTITPITESDQELTARLIAKGLPEQAATGTIGLIAWFTRNGETRVTNVVEQITGTRAVPVDAQLRTLA</sequence>
<dbReference type="Gene3D" id="3.90.25.10">
    <property type="entry name" value="UDP-galactose 4-epimerase, domain 1"/>
    <property type="match status" value="1"/>
</dbReference>
<accession>A0A8J3IT37</accession>
<dbReference type="Proteomes" id="UP000597444">
    <property type="component" value="Unassembled WGS sequence"/>
</dbReference>
<dbReference type="EMBL" id="BNJK01000002">
    <property type="protein sequence ID" value="GHO98045.1"/>
    <property type="molecule type" value="Genomic_DNA"/>
</dbReference>
<reference evidence="2" key="1">
    <citation type="submission" date="2020-10" db="EMBL/GenBank/DDBJ databases">
        <title>Taxonomic study of unclassified bacteria belonging to the class Ktedonobacteria.</title>
        <authorList>
            <person name="Yabe S."/>
            <person name="Wang C.M."/>
            <person name="Zheng Y."/>
            <person name="Sakai Y."/>
            <person name="Cavaletti L."/>
            <person name="Monciardini P."/>
            <person name="Donadio S."/>
        </authorList>
    </citation>
    <scope>NUCLEOTIDE SEQUENCE</scope>
    <source>
        <strain evidence="2">ID150040</strain>
    </source>
</reference>
<dbReference type="PANTHER" id="PTHR47129:SF1">
    <property type="entry name" value="NMRA-LIKE DOMAIN-CONTAINING PROTEIN"/>
    <property type="match status" value="1"/>
</dbReference>
<dbReference type="SUPFAM" id="SSF51735">
    <property type="entry name" value="NAD(P)-binding Rossmann-fold domains"/>
    <property type="match status" value="1"/>
</dbReference>
<keyword evidence="3" id="KW-1185">Reference proteome</keyword>
<comment type="caution">
    <text evidence="2">The sequence shown here is derived from an EMBL/GenBank/DDBJ whole genome shotgun (WGS) entry which is preliminary data.</text>
</comment>
<dbReference type="InterPro" id="IPR052718">
    <property type="entry name" value="NmrA-type_oxidoreductase"/>
</dbReference>
<organism evidence="2 3">
    <name type="scientific">Reticulibacter mediterranei</name>
    <dbReference type="NCBI Taxonomy" id="2778369"/>
    <lineage>
        <taxon>Bacteria</taxon>
        <taxon>Bacillati</taxon>
        <taxon>Chloroflexota</taxon>
        <taxon>Ktedonobacteria</taxon>
        <taxon>Ktedonobacterales</taxon>
        <taxon>Reticulibacteraceae</taxon>
        <taxon>Reticulibacter</taxon>
    </lineage>
</organism>
<feature type="domain" description="NAD(P)-binding" evidence="1">
    <location>
        <begin position="6"/>
        <end position="180"/>
    </location>
</feature>